<organism evidence="1 2">
    <name type="scientific">Shewanella benthica KT99</name>
    <dbReference type="NCBI Taxonomy" id="314608"/>
    <lineage>
        <taxon>Bacteria</taxon>
        <taxon>Pseudomonadati</taxon>
        <taxon>Pseudomonadota</taxon>
        <taxon>Gammaproteobacteria</taxon>
        <taxon>Alteromonadales</taxon>
        <taxon>Shewanellaceae</taxon>
        <taxon>Shewanella</taxon>
    </lineage>
</organism>
<sequence>MMKDYNMQVQMGLDINDQGIVFDSYMNSKAAPGGE</sequence>
<accession>A9D0H4</accession>
<dbReference type="Proteomes" id="UP000005839">
    <property type="component" value="Unassembled WGS sequence"/>
</dbReference>
<protein>
    <submittedName>
        <fullName evidence="1">Uncharacterized protein</fullName>
    </submittedName>
</protein>
<proteinExistence type="predicted"/>
<comment type="caution">
    <text evidence="1">The sequence shown here is derived from an EMBL/GenBank/DDBJ whole genome shotgun (WGS) entry which is preliminary data.</text>
</comment>
<dbReference type="AlphaFoldDB" id="A9D0H4"/>
<evidence type="ECO:0000313" key="1">
    <source>
        <dbReference type="EMBL" id="EDQ02116.1"/>
    </source>
</evidence>
<dbReference type="EMBL" id="ABIC01000005">
    <property type="protein sequence ID" value="EDQ02116.1"/>
    <property type="molecule type" value="Genomic_DNA"/>
</dbReference>
<evidence type="ECO:0000313" key="2">
    <source>
        <dbReference type="Proteomes" id="UP000005839"/>
    </source>
</evidence>
<reference evidence="1 2" key="1">
    <citation type="submission" date="2007-10" db="EMBL/GenBank/DDBJ databases">
        <authorList>
            <person name="Yayanos A."/>
            <person name="Ferriera S."/>
            <person name="Johnson J."/>
            <person name="Kravitz S."/>
            <person name="Halpern A."/>
            <person name="Remington K."/>
            <person name="Beeson K."/>
            <person name="Tran B."/>
            <person name="Rogers Y.-H."/>
            <person name="Friedman R."/>
            <person name="Venter J.C."/>
        </authorList>
    </citation>
    <scope>NUCLEOTIDE SEQUENCE [LARGE SCALE GENOMIC DNA]</scope>
    <source>
        <strain evidence="1 2">KT99</strain>
    </source>
</reference>
<gene>
    <name evidence="1" type="ORF">KT99_19989</name>
</gene>
<dbReference type="STRING" id="314608.KT99_19989"/>
<keyword evidence="2" id="KW-1185">Reference proteome</keyword>
<name>A9D0H4_9GAMM</name>